<protein>
    <submittedName>
        <fullName evidence="9">MFS transporter</fullName>
    </submittedName>
</protein>
<feature type="transmembrane region" description="Helical" evidence="7">
    <location>
        <begin position="325"/>
        <end position="345"/>
    </location>
</feature>
<feature type="transmembrane region" description="Helical" evidence="7">
    <location>
        <begin position="357"/>
        <end position="376"/>
    </location>
</feature>
<evidence type="ECO:0000313" key="11">
    <source>
        <dbReference type="Proteomes" id="UP001527202"/>
    </source>
</evidence>
<dbReference type="RefSeq" id="WP_042225830.1">
    <property type="nucleotide sequence ID" value="NZ_CP026520.1"/>
</dbReference>
<feature type="transmembrane region" description="Helical" evidence="7">
    <location>
        <begin position="20"/>
        <end position="41"/>
    </location>
</feature>
<dbReference type="OrthoDB" id="9775268at2"/>
<feature type="transmembrane region" description="Helical" evidence="7">
    <location>
        <begin position="172"/>
        <end position="189"/>
    </location>
</feature>
<dbReference type="GeneID" id="95376290"/>
<dbReference type="PANTHER" id="PTHR43266:SF8">
    <property type="entry name" value="MACROLIDE-EFFLUX PROTEIN"/>
    <property type="match status" value="1"/>
</dbReference>
<dbReference type="EMBL" id="JAMDMJ010000029">
    <property type="protein sequence ID" value="MCY9598300.1"/>
    <property type="molecule type" value="Genomic_DNA"/>
</dbReference>
<feature type="transmembrane region" description="Helical" evidence="7">
    <location>
        <begin position="53"/>
        <end position="72"/>
    </location>
</feature>
<gene>
    <name evidence="8" type="ORF">M5X16_21360</name>
    <name evidence="9" type="ORF">PC41400_15880</name>
</gene>
<name>A0A410WXP9_9BACL</name>
<dbReference type="GO" id="GO:0022857">
    <property type="term" value="F:transmembrane transporter activity"/>
    <property type="evidence" value="ECO:0007669"/>
    <property type="project" value="InterPro"/>
</dbReference>
<keyword evidence="3" id="KW-1003">Cell membrane</keyword>
<keyword evidence="6 7" id="KW-0472">Membrane</keyword>
<evidence type="ECO:0000256" key="6">
    <source>
        <dbReference type="ARBA" id="ARBA00023136"/>
    </source>
</evidence>
<accession>A0A410WXP9</accession>
<dbReference type="InterPro" id="IPR036259">
    <property type="entry name" value="MFS_trans_sf"/>
</dbReference>
<keyword evidence="4 7" id="KW-0812">Transmembrane</keyword>
<dbReference type="InterPro" id="IPR011701">
    <property type="entry name" value="MFS"/>
</dbReference>
<dbReference type="KEGG" id="pchi:PC41400_15880"/>
<evidence type="ECO:0000313" key="10">
    <source>
        <dbReference type="Proteomes" id="UP000288943"/>
    </source>
</evidence>
<feature type="transmembrane region" description="Helical" evidence="7">
    <location>
        <begin position="230"/>
        <end position="255"/>
    </location>
</feature>
<reference evidence="9 10" key="1">
    <citation type="submission" date="2018-01" db="EMBL/GenBank/DDBJ databases">
        <title>The whole genome sequencing and assembly of Paenibacillus chitinolyticus KCCM 41400 strain.</title>
        <authorList>
            <person name="Kim J.-Y."/>
            <person name="Park M.-K."/>
            <person name="Lee Y.-J."/>
            <person name="Yi H."/>
            <person name="Bahn Y.-S."/>
            <person name="Kim J.F."/>
            <person name="Lee D.-W."/>
        </authorList>
    </citation>
    <scope>NUCLEOTIDE SEQUENCE [LARGE SCALE GENOMIC DNA]</scope>
    <source>
        <strain evidence="9 10">KCCM 41400</strain>
    </source>
</reference>
<evidence type="ECO:0000256" key="7">
    <source>
        <dbReference type="SAM" id="Phobius"/>
    </source>
</evidence>
<comment type="subcellular location">
    <subcellularLocation>
        <location evidence="1">Cell membrane</location>
        <topology evidence="1">Multi-pass membrane protein</topology>
    </subcellularLocation>
</comment>
<sequence>MQKDTLLGLFKNRNYAHLFGAQLLSQIGSVTGLTAFAFYMLDKFSTQPAYATLTEMMYSLPTLFLFFLTGVATDRFDRQKIAVSCDAVNAGLSLLLLGAIAWGWMPLIFAVLFIRSAVGKMFHPANAALVRGVLDPAQMPAAMGMNQMLMSAFVLLGTGLGAVSYWHSGILGSVAIDMVSFVISAVLIMRCNIPQEVRQPNGPASWRQLRLKQVGQDFVSGLRYVRHHSIVLSLLAGILILGLANGGGSVMYLFSLKYKLAPDTYESLQVGMTAVLGAGMLLGSIVSVRLARKIPLYGMIIASFFLGAFTHLLQAMASDTVTFMALYLLYALSIPLCNVAFFGWLAQVTEARMMGRVQALIQPIMMLTFTAMQAWIAYAFPAHMSVESIFYVVGAAELALGVYYLLVLPPLARKRAEQTAKQAA</sequence>
<evidence type="ECO:0000313" key="8">
    <source>
        <dbReference type="EMBL" id="MCY9598300.1"/>
    </source>
</evidence>
<evidence type="ECO:0000256" key="2">
    <source>
        <dbReference type="ARBA" id="ARBA00022448"/>
    </source>
</evidence>
<dbReference type="GO" id="GO:0005886">
    <property type="term" value="C:plasma membrane"/>
    <property type="evidence" value="ECO:0007669"/>
    <property type="project" value="UniProtKB-SubCell"/>
</dbReference>
<dbReference type="Pfam" id="PF07690">
    <property type="entry name" value="MFS_1"/>
    <property type="match status" value="1"/>
</dbReference>
<organism evidence="9 10">
    <name type="scientific">Paenibacillus chitinolyticus</name>
    <dbReference type="NCBI Taxonomy" id="79263"/>
    <lineage>
        <taxon>Bacteria</taxon>
        <taxon>Bacillati</taxon>
        <taxon>Bacillota</taxon>
        <taxon>Bacilli</taxon>
        <taxon>Bacillales</taxon>
        <taxon>Paenibacillaceae</taxon>
        <taxon>Paenibacillus</taxon>
    </lineage>
</organism>
<dbReference type="Gene3D" id="1.20.1250.20">
    <property type="entry name" value="MFS general substrate transporter like domains"/>
    <property type="match status" value="1"/>
</dbReference>
<dbReference type="PANTHER" id="PTHR43266">
    <property type="entry name" value="MACROLIDE-EFFLUX PROTEIN"/>
    <property type="match status" value="1"/>
</dbReference>
<feature type="transmembrane region" description="Helical" evidence="7">
    <location>
        <begin position="388"/>
        <end position="408"/>
    </location>
</feature>
<dbReference type="AlphaFoldDB" id="A0A410WXP9"/>
<dbReference type="SUPFAM" id="SSF103473">
    <property type="entry name" value="MFS general substrate transporter"/>
    <property type="match status" value="1"/>
</dbReference>
<proteinExistence type="predicted"/>
<keyword evidence="5 7" id="KW-1133">Transmembrane helix</keyword>
<dbReference type="CDD" id="cd06173">
    <property type="entry name" value="MFS_MefA_like"/>
    <property type="match status" value="1"/>
</dbReference>
<keyword evidence="2" id="KW-0813">Transport</keyword>
<dbReference type="EMBL" id="CP026520">
    <property type="protein sequence ID" value="QAV19077.1"/>
    <property type="molecule type" value="Genomic_DNA"/>
</dbReference>
<evidence type="ECO:0000313" key="9">
    <source>
        <dbReference type="EMBL" id="QAV19077.1"/>
    </source>
</evidence>
<dbReference type="Proteomes" id="UP001527202">
    <property type="component" value="Unassembled WGS sequence"/>
</dbReference>
<keyword evidence="11" id="KW-1185">Reference proteome</keyword>
<feature type="transmembrane region" description="Helical" evidence="7">
    <location>
        <begin position="267"/>
        <end position="287"/>
    </location>
</feature>
<feature type="transmembrane region" description="Helical" evidence="7">
    <location>
        <begin position="92"/>
        <end position="114"/>
    </location>
</feature>
<reference evidence="8 11" key="2">
    <citation type="submission" date="2022-05" db="EMBL/GenBank/DDBJ databases">
        <title>Genome Sequencing of Bee-Associated Microbes.</title>
        <authorList>
            <person name="Dunlap C."/>
        </authorList>
    </citation>
    <scope>NUCLEOTIDE SEQUENCE [LARGE SCALE GENOMIC DNA]</scope>
    <source>
        <strain evidence="8 11">NRRL B-23120</strain>
    </source>
</reference>
<evidence type="ECO:0000256" key="5">
    <source>
        <dbReference type="ARBA" id="ARBA00022989"/>
    </source>
</evidence>
<evidence type="ECO:0000256" key="1">
    <source>
        <dbReference type="ARBA" id="ARBA00004651"/>
    </source>
</evidence>
<evidence type="ECO:0000256" key="3">
    <source>
        <dbReference type="ARBA" id="ARBA00022475"/>
    </source>
</evidence>
<dbReference type="Proteomes" id="UP000288943">
    <property type="component" value="Chromosome"/>
</dbReference>
<evidence type="ECO:0000256" key="4">
    <source>
        <dbReference type="ARBA" id="ARBA00022692"/>
    </source>
</evidence>
<feature type="transmembrane region" description="Helical" evidence="7">
    <location>
        <begin position="294"/>
        <end position="313"/>
    </location>
</feature>